<comment type="caution">
    <text evidence="1">The sequence shown here is derived from an EMBL/GenBank/DDBJ whole genome shotgun (WGS) entry which is preliminary data.</text>
</comment>
<proteinExistence type="predicted"/>
<reference evidence="1" key="1">
    <citation type="journal article" date="2014" name="Int. J. Syst. Evol. Microbiol.">
        <title>Complete genome sequence of Corynebacterium casei LMG S-19264T (=DSM 44701T), isolated from a smear-ripened cheese.</title>
        <authorList>
            <consortium name="US DOE Joint Genome Institute (JGI-PGF)"/>
            <person name="Walter F."/>
            <person name="Albersmeier A."/>
            <person name="Kalinowski J."/>
            <person name="Ruckert C."/>
        </authorList>
    </citation>
    <scope>NUCLEOTIDE SEQUENCE</scope>
    <source>
        <strain evidence="1">CGMCC 1.15493</strain>
    </source>
</reference>
<accession>A0A916XU55</accession>
<dbReference type="Proteomes" id="UP000613160">
    <property type="component" value="Unassembled WGS sequence"/>
</dbReference>
<name>A0A916XU55_9HYPH</name>
<evidence type="ECO:0008006" key="3">
    <source>
        <dbReference type="Google" id="ProtNLM"/>
    </source>
</evidence>
<gene>
    <name evidence="1" type="ORF">GCM10011335_13620</name>
</gene>
<dbReference type="EMBL" id="BMJJ01000003">
    <property type="protein sequence ID" value="GGD11961.1"/>
    <property type="molecule type" value="Genomic_DNA"/>
</dbReference>
<reference evidence="1" key="2">
    <citation type="submission" date="2020-09" db="EMBL/GenBank/DDBJ databases">
        <authorList>
            <person name="Sun Q."/>
            <person name="Zhou Y."/>
        </authorList>
    </citation>
    <scope>NUCLEOTIDE SEQUENCE</scope>
    <source>
        <strain evidence="1">CGMCC 1.15493</strain>
    </source>
</reference>
<keyword evidence="2" id="KW-1185">Reference proteome</keyword>
<sequence>MSKTVPREAQPFPIIEAFGFPVGSSTPEALRSQTEHLCPFAENTCEKYRQYGFGYCSVTYAAADDAGRRHTYAVCDHRVDGTPLLQAVAHHFGNKVVELVPEVVLTDPRTSFDYVAFTRSPEGIDDAIAIETQAVDIRGGGVGPAWRAWQDGRQDEWRAYFTEEASTKNRRDTVAYGVNMANIYKRLGLQVATKGTYLKAIGVKLYVVMQDRPFRYLKNRVKFVPVEPDDNPDIVFMTFDYSGSVDADGRLNFGHVQTVCTTLENYTVALSSDHRATADQRAGFLEKVASKASRTVAVSA</sequence>
<organism evidence="1 2">
    <name type="scientific">Aureimonas glaciei</name>
    <dbReference type="NCBI Taxonomy" id="1776957"/>
    <lineage>
        <taxon>Bacteria</taxon>
        <taxon>Pseudomonadati</taxon>
        <taxon>Pseudomonadota</taxon>
        <taxon>Alphaproteobacteria</taxon>
        <taxon>Hyphomicrobiales</taxon>
        <taxon>Aurantimonadaceae</taxon>
        <taxon>Aureimonas</taxon>
    </lineage>
</organism>
<protein>
    <recommendedName>
        <fullName evidence="3">Restriction endonuclease type II NotI domain-containing protein</fullName>
    </recommendedName>
</protein>
<evidence type="ECO:0000313" key="2">
    <source>
        <dbReference type="Proteomes" id="UP000613160"/>
    </source>
</evidence>
<evidence type="ECO:0000313" key="1">
    <source>
        <dbReference type="EMBL" id="GGD11961.1"/>
    </source>
</evidence>
<dbReference type="AlphaFoldDB" id="A0A916XU55"/>
<dbReference type="RefSeq" id="WP_188849850.1">
    <property type="nucleotide sequence ID" value="NZ_BMJJ01000003.1"/>
</dbReference>